<dbReference type="AlphaFoldDB" id="A0A0M2HC24"/>
<dbReference type="Pfam" id="PF01903">
    <property type="entry name" value="CbiX"/>
    <property type="match status" value="2"/>
</dbReference>
<accession>A0A0M2HC24</accession>
<dbReference type="Gene3D" id="3.40.50.1400">
    <property type="match status" value="2"/>
</dbReference>
<dbReference type="SUPFAM" id="SSF53800">
    <property type="entry name" value="Chelatase"/>
    <property type="match status" value="1"/>
</dbReference>
<dbReference type="GO" id="GO:0046872">
    <property type="term" value="F:metal ion binding"/>
    <property type="evidence" value="ECO:0007669"/>
    <property type="project" value="UniProtKB-KW"/>
</dbReference>
<comment type="caution">
    <text evidence="3">The sequence shown here is derived from an EMBL/GenBank/DDBJ whole genome shotgun (WGS) entry which is preliminary data.</text>
</comment>
<keyword evidence="1" id="KW-0479">Metal-binding</keyword>
<keyword evidence="2 3" id="KW-0456">Lyase</keyword>
<proteinExistence type="predicted"/>
<dbReference type="PATRIC" id="fig|69370.6.peg.2295"/>
<dbReference type="Proteomes" id="UP000034098">
    <property type="component" value="Unassembled WGS sequence"/>
</dbReference>
<dbReference type="RefSeq" id="WP_045299400.1">
    <property type="nucleotide sequence ID" value="NZ_JYJA01000035.1"/>
</dbReference>
<evidence type="ECO:0000313" key="4">
    <source>
        <dbReference type="Proteomes" id="UP000034098"/>
    </source>
</evidence>
<sequence>MSTAPALLAISHGTSSPAGQAAVAALVDAVARRLPDVTVRLGHVDVQQPDVAASLDAIPEGTPVVIVPLLLSAGYHVRVDLIEQSAGRDGVVIAPALGPDPRLVDALLARLGPVGPDDAVVLAVAGSTDDRANEDCREIGRMLSARLDREVTVGFLAAADPRVDVAVAEAKTGDDRVVVADYLLAPGYFHDLAVRLAPGARVASPLLGDDEPPASLVDIVIDRYNEAAK</sequence>
<evidence type="ECO:0000313" key="3">
    <source>
        <dbReference type="EMBL" id="KJL42243.1"/>
    </source>
</evidence>
<dbReference type="EMBL" id="JYJA01000035">
    <property type="protein sequence ID" value="KJL42243.1"/>
    <property type="molecule type" value="Genomic_DNA"/>
</dbReference>
<gene>
    <name evidence="3" type="primary">sirB</name>
    <name evidence="3" type="ORF">RS82_02259</name>
</gene>
<evidence type="ECO:0000256" key="1">
    <source>
        <dbReference type="ARBA" id="ARBA00022723"/>
    </source>
</evidence>
<dbReference type="InterPro" id="IPR050963">
    <property type="entry name" value="Sirohydro_Cobaltochel/CbiX"/>
</dbReference>
<organism evidence="3 4">
    <name type="scientific">Microbacterium trichothecenolyticum</name>
    <name type="common">Aureobacterium trichothecenolyticum</name>
    <dbReference type="NCBI Taxonomy" id="69370"/>
    <lineage>
        <taxon>Bacteria</taxon>
        <taxon>Bacillati</taxon>
        <taxon>Actinomycetota</taxon>
        <taxon>Actinomycetes</taxon>
        <taxon>Micrococcales</taxon>
        <taxon>Microbacteriaceae</taxon>
        <taxon>Microbacterium</taxon>
    </lineage>
</organism>
<dbReference type="OrthoDB" id="7345302at2"/>
<dbReference type="GO" id="GO:0051266">
    <property type="term" value="F:sirohydrochlorin ferrochelatase activity"/>
    <property type="evidence" value="ECO:0007669"/>
    <property type="project" value="UniProtKB-EC"/>
</dbReference>
<evidence type="ECO:0000256" key="2">
    <source>
        <dbReference type="ARBA" id="ARBA00023239"/>
    </source>
</evidence>
<protein>
    <submittedName>
        <fullName evidence="3">Sirohydrochlorin ferrochelatase</fullName>
        <ecNumber evidence="3">4.99.1.4</ecNumber>
    </submittedName>
</protein>
<reference evidence="3 4" key="1">
    <citation type="submission" date="2015-02" db="EMBL/GenBank/DDBJ databases">
        <title>Draft genome sequences of ten Microbacterium spp. with emphasis on heavy metal contaminated environments.</title>
        <authorList>
            <person name="Corretto E."/>
        </authorList>
    </citation>
    <scope>NUCLEOTIDE SEQUENCE [LARGE SCALE GENOMIC DNA]</scope>
    <source>
        <strain evidence="3 4">DSM 8608</strain>
    </source>
</reference>
<dbReference type="EC" id="4.99.1.4" evidence="3"/>
<dbReference type="InterPro" id="IPR002762">
    <property type="entry name" value="CbiX-like"/>
</dbReference>
<dbReference type="PANTHER" id="PTHR33542:SF5">
    <property type="entry name" value="FERROCHELATASE CHE1"/>
    <property type="match status" value="1"/>
</dbReference>
<dbReference type="CDD" id="cd03416">
    <property type="entry name" value="CbiX_SirB_N"/>
    <property type="match status" value="1"/>
</dbReference>
<name>A0A0M2HC24_MICTR</name>
<dbReference type="PANTHER" id="PTHR33542">
    <property type="entry name" value="SIROHYDROCHLORIN FERROCHELATASE, CHLOROPLASTIC"/>
    <property type="match status" value="1"/>
</dbReference>
<keyword evidence="4" id="KW-1185">Reference proteome</keyword>